<name>A0AAN0MMH9_9RHOB</name>
<accession>A0AAN0MMH9</accession>
<evidence type="ECO:0000313" key="2">
    <source>
        <dbReference type="EMBL" id="WZU69513.2"/>
    </source>
</evidence>
<dbReference type="Proteomes" id="UP001470809">
    <property type="component" value="Chromosome"/>
</dbReference>
<keyword evidence="1" id="KW-0732">Signal</keyword>
<reference evidence="2" key="1">
    <citation type="submission" date="2024-08" db="EMBL/GenBank/DDBJ databases">
        <title>Phylogenomic analyses of a clade within the roseobacter group suggest taxonomic reassignments of species of the genera Aestuariivita, Citreicella, Loktanella, Nautella, Pelagibaca, Ruegeria, Thalassobius, Thiobacimonas and Tropicibacter, and the proposal o.</title>
        <authorList>
            <person name="Jeon C.O."/>
        </authorList>
    </citation>
    <scope>NUCLEOTIDE SEQUENCE</scope>
    <source>
        <strain evidence="2">SS1-5</strain>
    </source>
</reference>
<organism evidence="2 3">
    <name type="scientific">Yoonia rhodophyticola</name>
    <dbReference type="NCBI Taxonomy" id="3137370"/>
    <lineage>
        <taxon>Bacteria</taxon>
        <taxon>Pseudomonadati</taxon>
        <taxon>Pseudomonadota</taxon>
        <taxon>Alphaproteobacteria</taxon>
        <taxon>Rhodobacterales</taxon>
        <taxon>Paracoccaceae</taxon>
        <taxon>Yoonia</taxon>
    </lineage>
</organism>
<protein>
    <submittedName>
        <fullName evidence="2">Uncharacterized protein</fullName>
    </submittedName>
</protein>
<dbReference type="RefSeq" id="WP_373635572.1">
    <property type="nucleotide sequence ID" value="NZ_CP151767.2"/>
</dbReference>
<gene>
    <name evidence="2" type="ORF">AABB31_12115</name>
</gene>
<dbReference type="EMBL" id="CP151767">
    <property type="protein sequence ID" value="WZU69513.2"/>
    <property type="molecule type" value="Genomic_DNA"/>
</dbReference>
<dbReference type="AlphaFoldDB" id="A0AAN0MMH9"/>
<dbReference type="Gene3D" id="2.40.160.90">
    <property type="match status" value="1"/>
</dbReference>
<proteinExistence type="predicted"/>
<feature type="signal peptide" evidence="1">
    <location>
        <begin position="1"/>
        <end position="20"/>
    </location>
</feature>
<dbReference type="PROSITE" id="PS51257">
    <property type="entry name" value="PROKAR_LIPOPROTEIN"/>
    <property type="match status" value="1"/>
</dbReference>
<keyword evidence="3" id="KW-1185">Reference proteome</keyword>
<evidence type="ECO:0000313" key="3">
    <source>
        <dbReference type="Proteomes" id="UP001470809"/>
    </source>
</evidence>
<sequence length="255" mass="24969">MTRQKMICVASAACLLAACGGGGGSGGGAGGPGGPVDPMLLTLADTSAATSTLSGALLTDAGDDTQLVSGTVDHAAQEIAAGATVPATSLGDVTAFSFSRGSYAFIRDIQVDSQTSGIFGVSAVETGTANYTGEFEARLLANGAAAPVQLNNWTADIDVDFGGGSGTVDATFAGAGSTAVNEIRIVDASVSGNTFSGGTITTENAGGARFVPDSHTFVGATFGYDPVLDTADEVGGALTAETAGGDILFGLFMAD</sequence>
<evidence type="ECO:0000256" key="1">
    <source>
        <dbReference type="SAM" id="SignalP"/>
    </source>
</evidence>
<dbReference type="KEGG" id="yrh:AABB31_12115"/>
<feature type="chain" id="PRO_5046099926" evidence="1">
    <location>
        <begin position="21"/>
        <end position="255"/>
    </location>
</feature>